<dbReference type="InterPro" id="IPR046966">
    <property type="entry name" value="Glucoamylase_active_site"/>
</dbReference>
<dbReference type="PRINTS" id="PR00736">
    <property type="entry name" value="GLHYDRLASE15"/>
</dbReference>
<dbReference type="OrthoDB" id="6123450at2759"/>
<evidence type="ECO:0000256" key="10">
    <source>
        <dbReference type="SAM" id="SignalP"/>
    </source>
</evidence>
<evidence type="ECO:0000256" key="2">
    <source>
        <dbReference type="ARBA" id="ARBA00006188"/>
    </source>
</evidence>
<comment type="caution">
    <text evidence="12">The sequence shown here is derived from an EMBL/GenBank/DDBJ whole genome shotgun (WGS) entry which is preliminary data.</text>
</comment>
<dbReference type="GO" id="GO:0004339">
    <property type="term" value="F:glucan 1,4-alpha-glucosidase activity"/>
    <property type="evidence" value="ECO:0007669"/>
    <property type="project" value="UniProtKB-EC"/>
</dbReference>
<gene>
    <name evidence="12" type="ORF">K460DRAFT_284205</name>
</gene>
<dbReference type="InterPro" id="IPR011613">
    <property type="entry name" value="GH15-like"/>
</dbReference>
<dbReference type="InterPro" id="IPR000165">
    <property type="entry name" value="Glucoamylase"/>
</dbReference>
<dbReference type="RefSeq" id="XP_040789128.1">
    <property type="nucleotide sequence ID" value="XM_040928719.1"/>
</dbReference>
<keyword evidence="13" id="KW-1185">Reference proteome</keyword>
<dbReference type="Pfam" id="PF00723">
    <property type="entry name" value="Glyco_hydro_15"/>
    <property type="match status" value="1"/>
</dbReference>
<evidence type="ECO:0000256" key="4">
    <source>
        <dbReference type="ARBA" id="ARBA00022801"/>
    </source>
</evidence>
<evidence type="ECO:0000256" key="6">
    <source>
        <dbReference type="ARBA" id="ARBA00023295"/>
    </source>
</evidence>
<dbReference type="AlphaFoldDB" id="A0A9P4GK39"/>
<feature type="signal peptide" evidence="10">
    <location>
        <begin position="1"/>
        <end position="17"/>
    </location>
</feature>
<dbReference type="GO" id="GO:0000324">
    <property type="term" value="C:fungal-type vacuole"/>
    <property type="evidence" value="ECO:0007669"/>
    <property type="project" value="TreeGrafter"/>
</dbReference>
<evidence type="ECO:0000259" key="11">
    <source>
        <dbReference type="Pfam" id="PF00723"/>
    </source>
</evidence>
<keyword evidence="7" id="KW-0624">Polysaccharide degradation</keyword>
<dbReference type="GO" id="GO:0000272">
    <property type="term" value="P:polysaccharide catabolic process"/>
    <property type="evidence" value="ECO:0007669"/>
    <property type="project" value="UniProtKB-KW"/>
</dbReference>
<reference evidence="12" key="1">
    <citation type="submission" date="2020-01" db="EMBL/GenBank/DDBJ databases">
        <authorList>
            <consortium name="DOE Joint Genome Institute"/>
            <person name="Haridas S."/>
            <person name="Albert R."/>
            <person name="Binder M."/>
            <person name="Bloem J."/>
            <person name="Labutti K."/>
            <person name="Salamov A."/>
            <person name="Andreopoulos B."/>
            <person name="Baker S.E."/>
            <person name="Barry K."/>
            <person name="Bills G."/>
            <person name="Bluhm B.H."/>
            <person name="Cannon C."/>
            <person name="Castanera R."/>
            <person name="Culley D.E."/>
            <person name="Daum C."/>
            <person name="Ezra D."/>
            <person name="Gonzalez J.B."/>
            <person name="Henrissat B."/>
            <person name="Kuo A."/>
            <person name="Liang C."/>
            <person name="Lipzen A."/>
            <person name="Lutzoni F."/>
            <person name="Magnuson J."/>
            <person name="Mondo S."/>
            <person name="Nolan M."/>
            <person name="Ohm R."/>
            <person name="Pangilinan J."/>
            <person name="Park H.-J."/>
            <person name="Ramirez L."/>
            <person name="Alfaro M."/>
            <person name="Sun H."/>
            <person name="Tritt A."/>
            <person name="Yoshinaga Y."/>
            <person name="Zwiers L.-H."/>
            <person name="Turgeon B.G."/>
            <person name="Goodwin S.B."/>
            <person name="Spatafora J.W."/>
            <person name="Crous P.W."/>
            <person name="Grigoriev I.V."/>
        </authorList>
    </citation>
    <scope>NUCLEOTIDE SEQUENCE</scope>
    <source>
        <strain evidence="12">CBS 394.84</strain>
    </source>
</reference>
<dbReference type="GeneID" id="63845971"/>
<evidence type="ECO:0000256" key="8">
    <source>
        <dbReference type="ARBA" id="ARBA00033442"/>
    </source>
</evidence>
<evidence type="ECO:0000313" key="12">
    <source>
        <dbReference type="EMBL" id="KAF1846565.1"/>
    </source>
</evidence>
<evidence type="ECO:0000256" key="9">
    <source>
        <dbReference type="ARBA" id="ARBA00033473"/>
    </source>
</evidence>
<dbReference type="PROSITE" id="PS00820">
    <property type="entry name" value="GLUCOAMYLASE"/>
    <property type="match status" value="1"/>
</dbReference>
<feature type="domain" description="GH15-like" evidence="11">
    <location>
        <begin position="74"/>
        <end position="515"/>
    </location>
</feature>
<dbReference type="PANTHER" id="PTHR31616:SF9">
    <property type="entry name" value="GLUCOAMYLASE, INTRACELLULAR SPORULATION-SPECIFIC"/>
    <property type="match status" value="1"/>
</dbReference>
<feature type="chain" id="PRO_5040379029" description="glucan 1,4-alpha-glucosidase" evidence="10">
    <location>
        <begin position="18"/>
        <end position="524"/>
    </location>
</feature>
<name>A0A9P4GK39_9PLEO</name>
<comment type="similarity">
    <text evidence="2">Belongs to the glycosyl hydrolase 15 family.</text>
</comment>
<keyword evidence="5" id="KW-0119">Carbohydrate metabolism</keyword>
<evidence type="ECO:0000256" key="1">
    <source>
        <dbReference type="ARBA" id="ARBA00001863"/>
    </source>
</evidence>
<evidence type="ECO:0000256" key="5">
    <source>
        <dbReference type="ARBA" id="ARBA00023277"/>
    </source>
</evidence>
<sequence>MLLPIVLLSHFVHYAYTFSIPPLPHLNSFASASHTQQQQQPLQETLEAWIEKEERVALDKLLANVAPGGRNVVGKGVADGTVVASPSQDGPDYWYQWVRDAAITMSSLVDIYASDPTSSRSSQLSTILDAYASLQRQIQQTSNPSGTFDDLSSLGEPKFAVDGTPFKGSWGRPQRDGPALRALTLMRYLREYNASHPAFWSSIEATDFFGQYYEAAMPPNSVIKADLEYVSHYWNHSGFDLWEEIEGSHFFTLMVSARSLRDGSDLASVFGDVGAAEWYDEQAGYIENLLRKFWNPKKGHLVETLWSKRSGLDCGLLLGSLHALPTDGTDDEAVYPPWSDEILVSLLALTRDQRDRFPINSKPSEDQDDDADEFSFEGIGIGRYPEDVYDGYGTSHRGGNPWFLCTSSAAEILYRTAAHVSIASNLTISEIGLPFYEALLATSSLDVETGTFGPSDAVFHSIIERLQATGDQFLDVVKTHVDTEGSMSEQFDRVTGYMRGAEDLTWSYGAFLQAVRARTVVKGL</sequence>
<keyword evidence="6" id="KW-0326">Glycosidase</keyword>
<keyword evidence="4 12" id="KW-0378">Hydrolase</keyword>
<dbReference type="EC" id="3.2.1.3" evidence="3"/>
<keyword evidence="10" id="KW-0732">Signal</keyword>
<dbReference type="EMBL" id="ML976616">
    <property type="protein sequence ID" value="KAF1846565.1"/>
    <property type="molecule type" value="Genomic_DNA"/>
</dbReference>
<organism evidence="12 13">
    <name type="scientific">Cucurbitaria berberidis CBS 394.84</name>
    <dbReference type="NCBI Taxonomy" id="1168544"/>
    <lineage>
        <taxon>Eukaryota</taxon>
        <taxon>Fungi</taxon>
        <taxon>Dikarya</taxon>
        <taxon>Ascomycota</taxon>
        <taxon>Pezizomycotina</taxon>
        <taxon>Dothideomycetes</taxon>
        <taxon>Pleosporomycetidae</taxon>
        <taxon>Pleosporales</taxon>
        <taxon>Pleosporineae</taxon>
        <taxon>Cucurbitariaceae</taxon>
        <taxon>Cucurbitaria</taxon>
    </lineage>
</organism>
<dbReference type="InterPro" id="IPR012341">
    <property type="entry name" value="6hp_glycosidase-like_sf"/>
</dbReference>
<dbReference type="Gene3D" id="1.50.10.10">
    <property type="match status" value="1"/>
</dbReference>
<dbReference type="Proteomes" id="UP000800039">
    <property type="component" value="Unassembled WGS sequence"/>
</dbReference>
<dbReference type="InterPro" id="IPR008928">
    <property type="entry name" value="6-hairpin_glycosidase_sf"/>
</dbReference>
<accession>A0A9P4GK39</accession>
<protein>
    <recommendedName>
        <fullName evidence="3">glucan 1,4-alpha-glucosidase</fullName>
        <ecNumber evidence="3">3.2.1.3</ecNumber>
    </recommendedName>
    <alternativeName>
        <fullName evidence="9">1,4-alpha-D-glucan glucohydrolase</fullName>
    </alternativeName>
    <alternativeName>
        <fullName evidence="8">Glucan 1,4-alpha-glucosidase</fullName>
    </alternativeName>
</protein>
<evidence type="ECO:0000313" key="13">
    <source>
        <dbReference type="Proteomes" id="UP000800039"/>
    </source>
</evidence>
<evidence type="ECO:0000256" key="7">
    <source>
        <dbReference type="ARBA" id="ARBA00023326"/>
    </source>
</evidence>
<evidence type="ECO:0000256" key="3">
    <source>
        <dbReference type="ARBA" id="ARBA00012593"/>
    </source>
</evidence>
<proteinExistence type="inferred from homology"/>
<dbReference type="SUPFAM" id="SSF48208">
    <property type="entry name" value="Six-hairpin glycosidases"/>
    <property type="match status" value="1"/>
</dbReference>
<comment type="catalytic activity">
    <reaction evidence="1">
        <text>Hydrolysis of terminal (1-&gt;4)-linked alpha-D-glucose residues successively from non-reducing ends of the chains with release of beta-D-glucose.</text>
        <dbReference type="EC" id="3.2.1.3"/>
    </reaction>
</comment>
<dbReference type="PANTHER" id="PTHR31616">
    <property type="entry name" value="TREHALASE"/>
    <property type="match status" value="1"/>
</dbReference>